<reference evidence="2" key="2">
    <citation type="submission" date="2023-05" db="EMBL/GenBank/DDBJ databases">
        <authorList>
            <consortium name="Lawrence Berkeley National Laboratory"/>
            <person name="Steindorff A."/>
            <person name="Hensen N."/>
            <person name="Bonometti L."/>
            <person name="Westerberg I."/>
            <person name="Brannstrom I.O."/>
            <person name="Guillou S."/>
            <person name="Cros-Aarteil S."/>
            <person name="Calhoun S."/>
            <person name="Haridas S."/>
            <person name="Kuo A."/>
            <person name="Mondo S."/>
            <person name="Pangilinan J."/>
            <person name="Riley R."/>
            <person name="Labutti K."/>
            <person name="Andreopoulos B."/>
            <person name="Lipzen A."/>
            <person name="Chen C."/>
            <person name="Yanf M."/>
            <person name="Daum C."/>
            <person name="Ng V."/>
            <person name="Clum A."/>
            <person name="Ohm R."/>
            <person name="Martin F."/>
            <person name="Silar P."/>
            <person name="Natvig D."/>
            <person name="Lalanne C."/>
            <person name="Gautier V."/>
            <person name="Ament-Velasquez S.L."/>
            <person name="Kruys A."/>
            <person name="Hutchinson M.I."/>
            <person name="Powell A.J."/>
            <person name="Barry K."/>
            <person name="Miller A.N."/>
            <person name="Grigoriev I.V."/>
            <person name="Debuchy R."/>
            <person name="Gladieux P."/>
            <person name="Thoren M.H."/>
            <person name="Johannesson H."/>
        </authorList>
    </citation>
    <scope>NUCLEOTIDE SEQUENCE</scope>
    <source>
        <strain evidence="2">CBS 731.68</strain>
    </source>
</reference>
<evidence type="ECO:0000313" key="3">
    <source>
        <dbReference type="Proteomes" id="UP001302602"/>
    </source>
</evidence>
<accession>A0AAN6TXU9</accession>
<dbReference type="AlphaFoldDB" id="A0AAN6TXU9"/>
<feature type="region of interest" description="Disordered" evidence="1">
    <location>
        <begin position="1"/>
        <end position="45"/>
    </location>
</feature>
<dbReference type="Proteomes" id="UP001302602">
    <property type="component" value="Unassembled WGS sequence"/>
</dbReference>
<gene>
    <name evidence="2" type="ORF">N657DRAFT_647317</name>
</gene>
<feature type="non-terminal residue" evidence="2">
    <location>
        <position position="114"/>
    </location>
</feature>
<evidence type="ECO:0000256" key="1">
    <source>
        <dbReference type="SAM" id="MobiDB-lite"/>
    </source>
</evidence>
<dbReference type="GeneID" id="87830054"/>
<dbReference type="RefSeq" id="XP_062645602.1">
    <property type="nucleotide sequence ID" value="XM_062793285.1"/>
</dbReference>
<reference evidence="2" key="1">
    <citation type="journal article" date="2023" name="Mol. Phylogenet. Evol.">
        <title>Genome-scale phylogeny and comparative genomics of the fungal order Sordariales.</title>
        <authorList>
            <person name="Hensen N."/>
            <person name="Bonometti L."/>
            <person name="Westerberg I."/>
            <person name="Brannstrom I.O."/>
            <person name="Guillou S."/>
            <person name="Cros-Aarteil S."/>
            <person name="Calhoun S."/>
            <person name="Haridas S."/>
            <person name="Kuo A."/>
            <person name="Mondo S."/>
            <person name="Pangilinan J."/>
            <person name="Riley R."/>
            <person name="LaButti K."/>
            <person name="Andreopoulos B."/>
            <person name="Lipzen A."/>
            <person name="Chen C."/>
            <person name="Yan M."/>
            <person name="Daum C."/>
            <person name="Ng V."/>
            <person name="Clum A."/>
            <person name="Steindorff A."/>
            <person name="Ohm R.A."/>
            <person name="Martin F."/>
            <person name="Silar P."/>
            <person name="Natvig D.O."/>
            <person name="Lalanne C."/>
            <person name="Gautier V."/>
            <person name="Ament-Velasquez S.L."/>
            <person name="Kruys A."/>
            <person name="Hutchinson M.I."/>
            <person name="Powell A.J."/>
            <person name="Barry K."/>
            <person name="Miller A.N."/>
            <person name="Grigoriev I.V."/>
            <person name="Debuchy R."/>
            <person name="Gladieux P."/>
            <person name="Hiltunen Thoren M."/>
            <person name="Johannesson H."/>
        </authorList>
    </citation>
    <scope>NUCLEOTIDE SEQUENCE</scope>
    <source>
        <strain evidence="2">CBS 731.68</strain>
    </source>
</reference>
<evidence type="ECO:0000313" key="2">
    <source>
        <dbReference type="EMBL" id="KAK4121831.1"/>
    </source>
</evidence>
<organism evidence="2 3">
    <name type="scientific">Parathielavia appendiculata</name>
    <dbReference type="NCBI Taxonomy" id="2587402"/>
    <lineage>
        <taxon>Eukaryota</taxon>
        <taxon>Fungi</taxon>
        <taxon>Dikarya</taxon>
        <taxon>Ascomycota</taxon>
        <taxon>Pezizomycotina</taxon>
        <taxon>Sordariomycetes</taxon>
        <taxon>Sordariomycetidae</taxon>
        <taxon>Sordariales</taxon>
        <taxon>Chaetomiaceae</taxon>
        <taxon>Parathielavia</taxon>
    </lineage>
</organism>
<comment type="caution">
    <text evidence="2">The sequence shown here is derived from an EMBL/GenBank/DDBJ whole genome shotgun (WGS) entry which is preliminary data.</text>
</comment>
<proteinExistence type="predicted"/>
<feature type="compositionally biased region" description="Polar residues" evidence="1">
    <location>
        <begin position="25"/>
        <end position="36"/>
    </location>
</feature>
<sequence length="114" mass="13033">MLHHATPVPRCVPTRPSPSLLAHQDQATRSWTSQSASRRHRDRRVDAIGEVRPRTAIEIHHVLVLSCHHCVHLFAPNDMKDISTYDDLVNRLLSSLRDLDHEPARRISEGKDHS</sequence>
<protein>
    <submittedName>
        <fullName evidence="2">Uncharacterized protein</fullName>
    </submittedName>
</protein>
<dbReference type="EMBL" id="MU853232">
    <property type="protein sequence ID" value="KAK4121831.1"/>
    <property type="molecule type" value="Genomic_DNA"/>
</dbReference>
<name>A0AAN6TXU9_9PEZI</name>
<keyword evidence="3" id="KW-1185">Reference proteome</keyword>